<gene>
    <name evidence="1" type="ORF">FocTR4_00001939</name>
</gene>
<organism evidence="1 2">
    <name type="scientific">Fusarium oxysporum f. sp. cubense</name>
    <dbReference type="NCBI Taxonomy" id="61366"/>
    <lineage>
        <taxon>Eukaryota</taxon>
        <taxon>Fungi</taxon>
        <taxon>Dikarya</taxon>
        <taxon>Ascomycota</taxon>
        <taxon>Pezizomycotina</taxon>
        <taxon>Sordariomycetes</taxon>
        <taxon>Hypocreomycetidae</taxon>
        <taxon>Hypocreales</taxon>
        <taxon>Nectriaceae</taxon>
        <taxon>Fusarium</taxon>
        <taxon>Fusarium oxysporum species complex</taxon>
    </lineage>
</organism>
<proteinExistence type="predicted"/>
<evidence type="ECO:0000313" key="2">
    <source>
        <dbReference type="Proteomes" id="UP000321331"/>
    </source>
</evidence>
<dbReference type="Proteomes" id="UP000321331">
    <property type="component" value="Unassembled WGS sequence"/>
</dbReference>
<reference evidence="1 2" key="1">
    <citation type="submission" date="2019-07" db="EMBL/GenBank/DDBJ databases">
        <title>The First High-Quality Draft Genome Sequence of the Causal Agent of the Current Panama Disease Epidemic.</title>
        <authorList>
            <person name="Warmington R.J."/>
            <person name="Kay W."/>
            <person name="Jeffries A."/>
            <person name="Bebber D."/>
            <person name="Moore K."/>
            <person name="Studholme D.J."/>
        </authorList>
    </citation>
    <scope>NUCLEOTIDE SEQUENCE [LARGE SCALE GENOMIC DNA]</scope>
    <source>
        <strain evidence="1 2">TR4</strain>
    </source>
</reference>
<name>A0A5C6SXT2_FUSOC</name>
<comment type="caution">
    <text evidence="1">The sequence shown here is derived from an EMBL/GenBank/DDBJ whole genome shotgun (WGS) entry which is preliminary data.</text>
</comment>
<sequence length="103" mass="11125">MPTNTGHVEISLRVLCNTVVELDLLHYINTIGNNSTYSTIPIIETPDAGTAPDQLPDIAIMNTVSQQTSRSASDRFYANIRVNTPGTSLGSGQVATEHTAIRR</sequence>
<dbReference type="AlphaFoldDB" id="A0A5C6SXT2"/>
<dbReference type="EMBL" id="VMNF01000007">
    <property type="protein sequence ID" value="TXC03467.1"/>
    <property type="molecule type" value="Genomic_DNA"/>
</dbReference>
<evidence type="ECO:0000313" key="1">
    <source>
        <dbReference type="EMBL" id="TXC03467.1"/>
    </source>
</evidence>
<protein>
    <submittedName>
        <fullName evidence="1">Uncharacterized protein</fullName>
    </submittedName>
</protein>
<accession>A0A5C6SXT2</accession>